<evidence type="ECO:0000256" key="2">
    <source>
        <dbReference type="SAM" id="SignalP"/>
    </source>
</evidence>
<evidence type="ECO:0000256" key="1">
    <source>
        <dbReference type="SAM" id="MobiDB-lite"/>
    </source>
</evidence>
<gene>
    <name evidence="3" type="ORF">HUO07_19530</name>
</gene>
<feature type="compositionally biased region" description="Basic and acidic residues" evidence="1">
    <location>
        <begin position="29"/>
        <end position="59"/>
    </location>
</feature>
<keyword evidence="4" id="KW-1185">Reference proteome</keyword>
<feature type="compositionally biased region" description="Basic and acidic residues" evidence="1">
    <location>
        <begin position="99"/>
        <end position="108"/>
    </location>
</feature>
<accession>A0A7Y6RGI8</accession>
<dbReference type="Proteomes" id="UP000589984">
    <property type="component" value="Unassembled WGS sequence"/>
</dbReference>
<evidence type="ECO:0000313" key="4">
    <source>
        <dbReference type="Proteomes" id="UP000589984"/>
    </source>
</evidence>
<feature type="signal peptide" evidence="2">
    <location>
        <begin position="1"/>
        <end position="25"/>
    </location>
</feature>
<proteinExistence type="predicted"/>
<organism evidence="3 4">
    <name type="scientific">Vreelandella maris</name>
    <dbReference type="NCBI Taxonomy" id="2729617"/>
    <lineage>
        <taxon>Bacteria</taxon>
        <taxon>Pseudomonadati</taxon>
        <taxon>Pseudomonadota</taxon>
        <taxon>Gammaproteobacteria</taxon>
        <taxon>Oceanospirillales</taxon>
        <taxon>Halomonadaceae</taxon>
        <taxon>Vreelandella</taxon>
    </lineage>
</organism>
<sequence length="141" mass="15407">MRFTPWILPLALSAALLTTTGYVFADNHETEGEQHEPLNDEALEKEYGIKAGSVKRDDVASSSDAEDTNEQTRVREEEEEEEKNEEVATSAGEDDVELETGKSEERNPEAGTGGTGSPDDAIHSSEEENSEDDDGDTDDNE</sequence>
<name>A0A7Y6RGI8_9GAMM</name>
<protein>
    <recommendedName>
        <fullName evidence="5">Dishevelled C-terminal domain-containing protein</fullName>
    </recommendedName>
</protein>
<evidence type="ECO:0008006" key="5">
    <source>
        <dbReference type="Google" id="ProtNLM"/>
    </source>
</evidence>
<reference evidence="3 4" key="1">
    <citation type="submission" date="2020-06" db="EMBL/GenBank/DDBJ databases">
        <title>Halomonas sp. QX-1 draft genome sequence.</title>
        <authorList>
            <person name="Qiu X."/>
        </authorList>
    </citation>
    <scope>NUCLEOTIDE SEQUENCE [LARGE SCALE GENOMIC DNA]</scope>
    <source>
        <strain evidence="3 4">QX-1</strain>
    </source>
</reference>
<feature type="chain" id="PRO_5030548380" description="Dishevelled C-terminal domain-containing protein" evidence="2">
    <location>
        <begin position="26"/>
        <end position="141"/>
    </location>
</feature>
<comment type="caution">
    <text evidence="3">The sequence shown here is derived from an EMBL/GenBank/DDBJ whole genome shotgun (WGS) entry which is preliminary data.</text>
</comment>
<dbReference type="EMBL" id="JABWCV010000034">
    <property type="protein sequence ID" value="NVF16331.1"/>
    <property type="molecule type" value="Genomic_DNA"/>
</dbReference>
<feature type="compositionally biased region" description="Acidic residues" evidence="1">
    <location>
        <begin position="127"/>
        <end position="141"/>
    </location>
</feature>
<dbReference type="AlphaFoldDB" id="A0A7Y6RGI8"/>
<keyword evidence="2" id="KW-0732">Signal</keyword>
<dbReference type="RefSeq" id="WP_101146334.1">
    <property type="nucleotide sequence ID" value="NZ_JABWCV010000034.1"/>
</dbReference>
<evidence type="ECO:0000313" key="3">
    <source>
        <dbReference type="EMBL" id="NVF16331.1"/>
    </source>
</evidence>
<feature type="region of interest" description="Disordered" evidence="1">
    <location>
        <begin position="29"/>
        <end position="141"/>
    </location>
</feature>